<reference evidence="2" key="1">
    <citation type="submission" date="2021-05" db="EMBL/GenBank/DDBJ databases">
        <authorList>
            <person name="Pietrasiak N."/>
            <person name="Ward R."/>
            <person name="Stajich J.E."/>
            <person name="Kurbessoian T."/>
        </authorList>
    </citation>
    <scope>NUCLEOTIDE SEQUENCE</scope>
    <source>
        <strain evidence="2">CPER-KK1</strain>
    </source>
</reference>
<name>A0A951PKI3_9CYAN</name>
<dbReference type="AlphaFoldDB" id="A0A951PKI3"/>
<organism evidence="2 3">
    <name type="scientific">Symplocastrum torsivum CPER-KK1</name>
    <dbReference type="NCBI Taxonomy" id="450513"/>
    <lineage>
        <taxon>Bacteria</taxon>
        <taxon>Bacillati</taxon>
        <taxon>Cyanobacteriota</taxon>
        <taxon>Cyanophyceae</taxon>
        <taxon>Oscillatoriophycideae</taxon>
        <taxon>Oscillatoriales</taxon>
        <taxon>Microcoleaceae</taxon>
        <taxon>Symplocastrum</taxon>
    </lineage>
</organism>
<keyword evidence="1" id="KW-0812">Transmembrane</keyword>
<dbReference type="Proteomes" id="UP000753908">
    <property type="component" value="Unassembled WGS sequence"/>
</dbReference>
<accession>A0A951PKI3</accession>
<comment type="caution">
    <text evidence="2">The sequence shown here is derived from an EMBL/GenBank/DDBJ whole genome shotgun (WGS) entry which is preliminary data.</text>
</comment>
<sequence length="80" mass="9044">METSPPAPLLRGEGSQNLHFLGKAIAYTYTGKRSPMEDQYKAASKRFPSRHHLLAWGFTLFVVDNVNLLVYVSIIHDVNK</sequence>
<evidence type="ECO:0000313" key="3">
    <source>
        <dbReference type="Proteomes" id="UP000753908"/>
    </source>
</evidence>
<dbReference type="EMBL" id="JAHHIF010000007">
    <property type="protein sequence ID" value="MBW4544253.1"/>
    <property type="molecule type" value="Genomic_DNA"/>
</dbReference>
<protein>
    <submittedName>
        <fullName evidence="2">Uncharacterized protein</fullName>
    </submittedName>
</protein>
<keyword evidence="1" id="KW-1133">Transmembrane helix</keyword>
<proteinExistence type="predicted"/>
<keyword evidence="1" id="KW-0472">Membrane</keyword>
<evidence type="ECO:0000313" key="2">
    <source>
        <dbReference type="EMBL" id="MBW4544253.1"/>
    </source>
</evidence>
<feature type="transmembrane region" description="Helical" evidence="1">
    <location>
        <begin position="53"/>
        <end position="74"/>
    </location>
</feature>
<reference evidence="2" key="2">
    <citation type="journal article" date="2022" name="Microbiol. Resour. Announc.">
        <title>Metagenome Sequencing to Explore Phylogenomics of Terrestrial Cyanobacteria.</title>
        <authorList>
            <person name="Ward R.D."/>
            <person name="Stajich J.E."/>
            <person name="Johansen J.R."/>
            <person name="Huntemann M."/>
            <person name="Clum A."/>
            <person name="Foster B."/>
            <person name="Foster B."/>
            <person name="Roux S."/>
            <person name="Palaniappan K."/>
            <person name="Varghese N."/>
            <person name="Mukherjee S."/>
            <person name="Reddy T.B.K."/>
            <person name="Daum C."/>
            <person name="Copeland A."/>
            <person name="Chen I.A."/>
            <person name="Ivanova N.N."/>
            <person name="Kyrpides N.C."/>
            <person name="Shapiro N."/>
            <person name="Eloe-Fadrosh E.A."/>
            <person name="Pietrasiak N."/>
        </authorList>
    </citation>
    <scope>NUCLEOTIDE SEQUENCE</scope>
    <source>
        <strain evidence="2">CPER-KK1</strain>
    </source>
</reference>
<evidence type="ECO:0000256" key="1">
    <source>
        <dbReference type="SAM" id="Phobius"/>
    </source>
</evidence>
<gene>
    <name evidence="2" type="ORF">KME25_07415</name>
</gene>